<feature type="transmembrane region" description="Helical" evidence="6">
    <location>
        <begin position="115"/>
        <end position="136"/>
    </location>
</feature>
<evidence type="ECO:0000256" key="3">
    <source>
        <dbReference type="ARBA" id="ARBA00022692"/>
    </source>
</evidence>
<dbReference type="Pfam" id="PF00999">
    <property type="entry name" value="Na_H_Exchanger"/>
    <property type="match status" value="1"/>
</dbReference>
<dbReference type="Gene3D" id="1.20.1530.20">
    <property type="match status" value="1"/>
</dbReference>
<evidence type="ECO:0000313" key="8">
    <source>
        <dbReference type="Proteomes" id="UP000887560"/>
    </source>
</evidence>
<feature type="transmembrane region" description="Helical" evidence="6">
    <location>
        <begin position="378"/>
        <end position="400"/>
    </location>
</feature>
<dbReference type="GO" id="GO:1902600">
    <property type="term" value="P:proton transmembrane transport"/>
    <property type="evidence" value="ECO:0007669"/>
    <property type="project" value="InterPro"/>
</dbReference>
<evidence type="ECO:0000259" key="7">
    <source>
        <dbReference type="Pfam" id="PF00999"/>
    </source>
</evidence>
<feature type="transmembrane region" description="Helical" evidence="6">
    <location>
        <begin position="406"/>
        <end position="428"/>
    </location>
</feature>
<feature type="transmembrane region" description="Helical" evidence="6">
    <location>
        <begin position="247"/>
        <end position="268"/>
    </location>
</feature>
<feature type="transmembrane region" description="Helical" evidence="6">
    <location>
        <begin position="478"/>
        <end position="503"/>
    </location>
</feature>
<organism evidence="8 9">
    <name type="scientific">Meloidogyne floridensis</name>
    <dbReference type="NCBI Taxonomy" id="298350"/>
    <lineage>
        <taxon>Eukaryota</taxon>
        <taxon>Metazoa</taxon>
        <taxon>Ecdysozoa</taxon>
        <taxon>Nematoda</taxon>
        <taxon>Chromadorea</taxon>
        <taxon>Rhabditida</taxon>
        <taxon>Tylenchina</taxon>
        <taxon>Tylenchomorpha</taxon>
        <taxon>Tylenchoidea</taxon>
        <taxon>Meloidogynidae</taxon>
        <taxon>Meloidogyninae</taxon>
        <taxon>Meloidogyne</taxon>
    </lineage>
</organism>
<evidence type="ECO:0000256" key="4">
    <source>
        <dbReference type="ARBA" id="ARBA00022989"/>
    </source>
</evidence>
<accession>A0A915NZ23</accession>
<dbReference type="InterPro" id="IPR051843">
    <property type="entry name" value="CPA1_transporter"/>
</dbReference>
<evidence type="ECO:0000256" key="2">
    <source>
        <dbReference type="ARBA" id="ARBA00007367"/>
    </source>
</evidence>
<reference evidence="9" key="1">
    <citation type="submission" date="2022-11" db="UniProtKB">
        <authorList>
            <consortium name="WormBaseParasite"/>
        </authorList>
    </citation>
    <scope>IDENTIFICATION</scope>
</reference>
<sequence>MDSTYAHSTTTITATRLGANLRNMFINVINHRETNFIITSFIIFASLYASLTAIFERSLLHPLTITQQKQQIVYPPQLSLTPSNHTLEEKIHFEDFPFSSPFRQCRQLNSILNKIYLPSLAGPLIVGCLIANFGQIRELLTLPNSNNGGTLIVEIAFLVVIIRAMLGINSSSLLHNLSLICLLGILCPLIECLIILLAATLLFKINLSIALLFGFAISASSPPVIVPTIKRLEEKQFTNNDDSGIPTIILFSTILDNIFALAGFGIAFEAMTTKYEQLSYTLSRIPGELLIGAIIGISAGFLLRFFPRPDAHLVHFTRVLILLSVGSAFHFGAREIGCVIAGPTAVLIMTLVAAINWQIDNRRGTRTEENGLRLFWELVASPLLFLLFGSLLDFTSIFSSTKLLDAFLFLLLSLLVRLATGLACTFCCSTGQRRTPSERLFISLAILPKGSLQLIIAPAIVCFHMRETGRESVESGGILLSLETILLALLFCSPIGEMLLRLLGPLLLRRRLIPNACVVPLGEPYKKGGLMVAHSDPWDNRLRLELGPIDPADPQIHKHTAYPLEGTNKLENDSKP</sequence>
<feature type="transmembrane region" description="Helical" evidence="6">
    <location>
        <begin position="440"/>
        <end position="466"/>
    </location>
</feature>
<evidence type="ECO:0000256" key="5">
    <source>
        <dbReference type="ARBA" id="ARBA00023136"/>
    </source>
</evidence>
<feature type="transmembrane region" description="Helical" evidence="6">
    <location>
        <begin position="313"/>
        <end position="333"/>
    </location>
</feature>
<feature type="domain" description="Cation/H+ exchanger transmembrane" evidence="7">
    <location>
        <begin position="112"/>
        <end position="459"/>
    </location>
</feature>
<name>A0A915NZ23_9BILA</name>
<dbReference type="PANTHER" id="PTHR31102">
    <property type="match status" value="1"/>
</dbReference>
<dbReference type="AlphaFoldDB" id="A0A915NZ23"/>
<dbReference type="InterPro" id="IPR038770">
    <property type="entry name" value="Na+/solute_symporter_sf"/>
</dbReference>
<dbReference type="GO" id="GO:0016020">
    <property type="term" value="C:membrane"/>
    <property type="evidence" value="ECO:0007669"/>
    <property type="project" value="UniProtKB-SubCell"/>
</dbReference>
<protein>
    <submittedName>
        <fullName evidence="9">Cation/H+ exchanger domain-containing protein</fullName>
    </submittedName>
</protein>
<comment type="similarity">
    <text evidence="2">Belongs to the monovalent cation:proton antiporter 1 (CPA1) transporter (TC 2.A.36) family.</text>
</comment>
<dbReference type="PANTHER" id="PTHR31102:SF1">
    <property type="entry name" value="CATION_H+ EXCHANGER DOMAIN-CONTAINING PROTEIN"/>
    <property type="match status" value="1"/>
</dbReference>
<dbReference type="GO" id="GO:0015297">
    <property type="term" value="F:antiporter activity"/>
    <property type="evidence" value="ECO:0007669"/>
    <property type="project" value="InterPro"/>
</dbReference>
<feature type="transmembrane region" description="Helical" evidence="6">
    <location>
        <begin position="288"/>
        <end position="306"/>
    </location>
</feature>
<keyword evidence="5 6" id="KW-0472">Membrane</keyword>
<feature type="transmembrane region" description="Helical" evidence="6">
    <location>
        <begin position="178"/>
        <end position="199"/>
    </location>
</feature>
<evidence type="ECO:0000256" key="6">
    <source>
        <dbReference type="SAM" id="Phobius"/>
    </source>
</evidence>
<evidence type="ECO:0000256" key="1">
    <source>
        <dbReference type="ARBA" id="ARBA00004141"/>
    </source>
</evidence>
<feature type="transmembrane region" description="Helical" evidence="6">
    <location>
        <begin position="205"/>
        <end position="226"/>
    </location>
</feature>
<dbReference type="Proteomes" id="UP000887560">
    <property type="component" value="Unplaced"/>
</dbReference>
<proteinExistence type="inferred from homology"/>
<keyword evidence="3 6" id="KW-0812">Transmembrane</keyword>
<feature type="transmembrane region" description="Helical" evidence="6">
    <location>
        <begin position="148"/>
        <end position="166"/>
    </location>
</feature>
<dbReference type="WBParaSite" id="scf7180000422767.g9567">
    <property type="protein sequence ID" value="scf7180000422767.g9567"/>
    <property type="gene ID" value="scf7180000422767.g9567"/>
</dbReference>
<feature type="transmembrane region" description="Helical" evidence="6">
    <location>
        <begin position="36"/>
        <end position="55"/>
    </location>
</feature>
<comment type="subcellular location">
    <subcellularLocation>
        <location evidence="1">Membrane</location>
        <topology evidence="1">Multi-pass membrane protein</topology>
    </subcellularLocation>
</comment>
<feature type="transmembrane region" description="Helical" evidence="6">
    <location>
        <begin position="339"/>
        <end position="357"/>
    </location>
</feature>
<keyword evidence="8" id="KW-1185">Reference proteome</keyword>
<evidence type="ECO:0000313" key="9">
    <source>
        <dbReference type="WBParaSite" id="scf7180000422767.g9567"/>
    </source>
</evidence>
<dbReference type="InterPro" id="IPR006153">
    <property type="entry name" value="Cation/H_exchanger_TM"/>
</dbReference>
<keyword evidence="4 6" id="KW-1133">Transmembrane helix</keyword>